<dbReference type="OrthoDB" id="669122at2"/>
<evidence type="ECO:0000313" key="1">
    <source>
        <dbReference type="EMBL" id="SIS77406.1"/>
    </source>
</evidence>
<accession>A0A173MPS7</accession>
<keyword evidence="2" id="KW-1185">Reference proteome</keyword>
<name>A0A173MPS7_9BACT</name>
<dbReference type="EMBL" id="FTOR01000001">
    <property type="protein sequence ID" value="SIS77406.1"/>
    <property type="molecule type" value="Genomic_DNA"/>
</dbReference>
<sequence length="208" mass="23227">MSNNYNYFIPRTDGDLGRWAAAYKEKITILGPSLGLTPAEITEQETAAQSVVDTMNRITVKKQEQQEAVSLKKVIKNRELKQIANMAARIKRTASYTENMGSELGIVSSPIITQRATLKPALKLVVYPDHVQIAFTKQNQTGITIFSRIKGTTNWTKLISGATVSPYLDYSPLQKPDVPEVREYQARYWDNGTEIGQDSDVVIALFGK</sequence>
<organism evidence="1 2">
    <name type="scientific">Filimonas lacunae</name>
    <dbReference type="NCBI Taxonomy" id="477680"/>
    <lineage>
        <taxon>Bacteria</taxon>
        <taxon>Pseudomonadati</taxon>
        <taxon>Bacteroidota</taxon>
        <taxon>Chitinophagia</taxon>
        <taxon>Chitinophagales</taxon>
        <taxon>Chitinophagaceae</taxon>
        <taxon>Filimonas</taxon>
    </lineage>
</organism>
<dbReference type="Proteomes" id="UP000186917">
    <property type="component" value="Unassembled WGS sequence"/>
</dbReference>
<dbReference type="KEGG" id="fln:FLA_5748"/>
<dbReference type="AlphaFoldDB" id="A0A173MPS7"/>
<protein>
    <submittedName>
        <fullName evidence="1">Uncharacterized protein</fullName>
    </submittedName>
</protein>
<evidence type="ECO:0000313" key="2">
    <source>
        <dbReference type="Proteomes" id="UP000186917"/>
    </source>
</evidence>
<reference evidence="2" key="1">
    <citation type="submission" date="2017-01" db="EMBL/GenBank/DDBJ databases">
        <authorList>
            <person name="Varghese N."/>
            <person name="Submissions S."/>
        </authorList>
    </citation>
    <scope>NUCLEOTIDE SEQUENCE [LARGE SCALE GENOMIC DNA]</scope>
    <source>
        <strain evidence="2">DSM 21054</strain>
    </source>
</reference>
<dbReference type="RefSeq" id="WP_076376471.1">
    <property type="nucleotide sequence ID" value="NZ_AP017422.1"/>
</dbReference>
<proteinExistence type="predicted"/>
<gene>
    <name evidence="1" type="ORF">SAMN05421788_1011132</name>
</gene>